<dbReference type="GO" id="GO:0016020">
    <property type="term" value="C:membrane"/>
    <property type="evidence" value="ECO:0007669"/>
    <property type="project" value="UniProtKB-SubCell"/>
</dbReference>
<reference evidence="6 7" key="1">
    <citation type="submission" date="2018-06" db="EMBL/GenBank/DDBJ databases">
        <title>Genomic Encyclopedia of Type Strains, Phase IV (KMG-IV): sequencing the most valuable type-strain genomes for metagenomic binning, comparative biology and taxonomic classification.</title>
        <authorList>
            <person name="Goeker M."/>
        </authorList>
    </citation>
    <scope>NUCLEOTIDE SEQUENCE [LARGE SCALE GENOMIC DNA]</scope>
    <source>
        <strain evidence="6 7">DSM 25532</strain>
    </source>
</reference>
<keyword evidence="7" id="KW-1185">Reference proteome</keyword>
<name>A0A366HT52_9BACT</name>
<evidence type="ECO:0000256" key="5">
    <source>
        <dbReference type="SAM" id="Phobius"/>
    </source>
</evidence>
<evidence type="ECO:0000313" key="6">
    <source>
        <dbReference type="EMBL" id="RBP46103.1"/>
    </source>
</evidence>
<evidence type="ECO:0000256" key="4">
    <source>
        <dbReference type="ARBA" id="ARBA00023136"/>
    </source>
</evidence>
<comment type="caution">
    <text evidence="6">The sequence shown here is derived from an EMBL/GenBank/DDBJ whole genome shotgun (WGS) entry which is preliminary data.</text>
</comment>
<evidence type="ECO:0000313" key="7">
    <source>
        <dbReference type="Proteomes" id="UP000253426"/>
    </source>
</evidence>
<keyword evidence="2 5" id="KW-0812">Transmembrane</keyword>
<sequence>MENTESMLQGKSRSVSTLVEWSLRVSLAAAFLSAVADRFGLTGPAGAPNVGWGSWQPFVDYTGTLLFFLPKGLVSVAAVLATAAEVILALWLLTGWQTRLAAYGSALLLLSFALAMTLALGVKAPLNYSVFTAAAAAFALGAMKS</sequence>
<protein>
    <submittedName>
        <fullName evidence="6">DoxX-like protein</fullName>
    </submittedName>
</protein>
<gene>
    <name evidence="6" type="ORF">DES53_102489</name>
</gene>
<dbReference type="RefSeq" id="WP_211325481.1">
    <property type="nucleotide sequence ID" value="NZ_QNRR01000002.1"/>
</dbReference>
<keyword evidence="3 5" id="KW-1133">Transmembrane helix</keyword>
<evidence type="ECO:0000256" key="2">
    <source>
        <dbReference type="ARBA" id="ARBA00022692"/>
    </source>
</evidence>
<dbReference type="Proteomes" id="UP000253426">
    <property type="component" value="Unassembled WGS sequence"/>
</dbReference>
<dbReference type="Pfam" id="PF07681">
    <property type="entry name" value="DoxX"/>
    <property type="match status" value="1"/>
</dbReference>
<keyword evidence="4 5" id="KW-0472">Membrane</keyword>
<feature type="transmembrane region" description="Helical" evidence="5">
    <location>
        <begin position="100"/>
        <end position="120"/>
    </location>
</feature>
<organism evidence="6 7">
    <name type="scientific">Roseimicrobium gellanilyticum</name>
    <dbReference type="NCBI Taxonomy" id="748857"/>
    <lineage>
        <taxon>Bacteria</taxon>
        <taxon>Pseudomonadati</taxon>
        <taxon>Verrucomicrobiota</taxon>
        <taxon>Verrucomicrobiia</taxon>
        <taxon>Verrucomicrobiales</taxon>
        <taxon>Verrucomicrobiaceae</taxon>
        <taxon>Roseimicrobium</taxon>
    </lineage>
</organism>
<proteinExistence type="predicted"/>
<evidence type="ECO:0000256" key="3">
    <source>
        <dbReference type="ARBA" id="ARBA00022989"/>
    </source>
</evidence>
<comment type="subcellular location">
    <subcellularLocation>
        <location evidence="1">Membrane</location>
        <topology evidence="1">Multi-pass membrane protein</topology>
    </subcellularLocation>
</comment>
<feature type="transmembrane region" description="Helical" evidence="5">
    <location>
        <begin position="73"/>
        <end position="93"/>
    </location>
</feature>
<dbReference type="AlphaFoldDB" id="A0A366HT52"/>
<accession>A0A366HT52</accession>
<evidence type="ECO:0000256" key="1">
    <source>
        <dbReference type="ARBA" id="ARBA00004141"/>
    </source>
</evidence>
<dbReference type="EMBL" id="QNRR01000002">
    <property type="protein sequence ID" value="RBP46103.1"/>
    <property type="molecule type" value="Genomic_DNA"/>
</dbReference>
<dbReference type="InterPro" id="IPR032808">
    <property type="entry name" value="DoxX"/>
</dbReference>